<feature type="binding site" evidence="11">
    <location>
        <position position="121"/>
    </location>
    <ligand>
        <name>NAD(+)</name>
        <dbReference type="ChEBI" id="CHEBI:57540"/>
    </ligand>
</feature>
<dbReference type="SUPFAM" id="SSF51735">
    <property type="entry name" value="NAD(P)-binding Rossmann-fold domains"/>
    <property type="match status" value="1"/>
</dbReference>
<evidence type="ECO:0000259" key="12">
    <source>
        <dbReference type="SMART" id="SM00984"/>
    </source>
</evidence>
<comment type="catalytic activity">
    <reaction evidence="6 8">
        <text>UDP-alpha-D-glucose + 2 NAD(+) + H2O = UDP-alpha-D-glucuronate + 2 NADH + 3 H(+)</text>
        <dbReference type="Rhea" id="RHEA:23596"/>
        <dbReference type="ChEBI" id="CHEBI:15377"/>
        <dbReference type="ChEBI" id="CHEBI:15378"/>
        <dbReference type="ChEBI" id="CHEBI:57540"/>
        <dbReference type="ChEBI" id="CHEBI:57945"/>
        <dbReference type="ChEBI" id="CHEBI:58052"/>
        <dbReference type="ChEBI" id="CHEBI:58885"/>
        <dbReference type="EC" id="1.1.1.22"/>
    </reaction>
</comment>
<feature type="binding site" evidence="10">
    <location>
        <position position="263"/>
    </location>
    <ligand>
        <name>substrate</name>
    </ligand>
</feature>
<dbReference type="GO" id="GO:0006065">
    <property type="term" value="P:UDP-glucuronate biosynthetic process"/>
    <property type="evidence" value="ECO:0007669"/>
    <property type="project" value="UniProtKB-UniPathway"/>
</dbReference>
<comment type="pathway">
    <text evidence="1">Nucleotide-sugar biosynthesis; UDP-alpha-D-glucuronate biosynthesis; UDP-alpha-D-glucuronate from UDP-alpha-D-glucose: step 1/1.</text>
</comment>
<evidence type="ECO:0000256" key="2">
    <source>
        <dbReference type="ARBA" id="ARBA00006601"/>
    </source>
</evidence>
<evidence type="ECO:0000256" key="11">
    <source>
        <dbReference type="PIRSR" id="PIRSR500134-3"/>
    </source>
</evidence>
<evidence type="ECO:0000313" key="13">
    <source>
        <dbReference type="EMBL" id="OGL88130.1"/>
    </source>
</evidence>
<sequence>MNLVIIGTGYVGLTSALGYTQLGHRVACVDVNAEKIAQLDLGHVPFFESGLSDVLHTAQEAGSIIFTTDLASVLSEAELVLFAVGTPSASTGEANLSFLLHAARDVGRHLDHEVLLVVKSTVPVGTNRRVLEVAREAMTVAGRGDLTSLIQIASLPEFLREGSAIADFMAPERIVVGADDDVAYRLVEELHRGIQTTWVKTTIETAELTKYAANAMLATKISFINEIANIAERTGANVVDIAHAIGLDSRIGPHFLNAGIGYGGSCFPKDVSALRQIAGANGYDFKLLSAVIEVNNHQRDLFLKKIQEMLGNMKGRRIAVWGLAFKPGTDDVRESAAIDLVRRLYAIGAEVCAFDPQAIETARKILPDGIQFAGTAIDAAEGAEALIVLTEWPEFRDVSFSTLKARMLDPIVFDGRNCLKDAHLEKFGFTYVGVGI</sequence>
<organism evidence="13 14">
    <name type="scientific">Candidatus Uhrbacteria bacterium RIFCSPLOWO2_02_FULL_48_18</name>
    <dbReference type="NCBI Taxonomy" id="1802408"/>
    <lineage>
        <taxon>Bacteria</taxon>
        <taxon>Candidatus Uhriibacteriota</taxon>
    </lineage>
</organism>
<feature type="binding site" evidence="11">
    <location>
        <position position="161"/>
    </location>
    <ligand>
        <name>NAD(+)</name>
        <dbReference type="ChEBI" id="CHEBI:57540"/>
    </ligand>
</feature>
<feature type="binding site" evidence="10">
    <location>
        <begin position="158"/>
        <end position="161"/>
    </location>
    <ligand>
        <name>substrate</name>
    </ligand>
</feature>
<dbReference type="InterPro" id="IPR008927">
    <property type="entry name" value="6-PGluconate_DH-like_C_sf"/>
</dbReference>
<dbReference type="GO" id="GO:0000271">
    <property type="term" value="P:polysaccharide biosynthetic process"/>
    <property type="evidence" value="ECO:0007669"/>
    <property type="project" value="InterPro"/>
</dbReference>
<dbReference type="InterPro" id="IPR036291">
    <property type="entry name" value="NAD(P)-bd_dom_sf"/>
</dbReference>
<feature type="binding site" evidence="10">
    <location>
        <position position="326"/>
    </location>
    <ligand>
        <name>substrate</name>
    </ligand>
</feature>
<dbReference type="PIRSF" id="PIRSF000124">
    <property type="entry name" value="UDPglc_GDPman_dh"/>
    <property type="match status" value="1"/>
</dbReference>
<comment type="caution">
    <text evidence="13">The sequence shown here is derived from an EMBL/GenBank/DDBJ whole genome shotgun (WGS) entry which is preliminary data.</text>
</comment>
<comment type="similarity">
    <text evidence="2 8">Belongs to the UDP-glucose/GDP-mannose dehydrogenase family.</text>
</comment>
<evidence type="ECO:0000256" key="10">
    <source>
        <dbReference type="PIRSR" id="PIRSR500134-2"/>
    </source>
</evidence>
<comment type="function">
    <text evidence="7">Catalyzes the conversion of UDP-glucose into UDP-glucuronate, one of the precursors of teichuronic acid.</text>
</comment>
<evidence type="ECO:0000256" key="7">
    <source>
        <dbReference type="ARBA" id="ARBA00053241"/>
    </source>
</evidence>
<feature type="binding site" evidence="11">
    <location>
        <position position="86"/>
    </location>
    <ligand>
        <name>NAD(+)</name>
        <dbReference type="ChEBI" id="CHEBI:57540"/>
    </ligand>
</feature>
<keyword evidence="4 8" id="KW-0560">Oxidoreductase</keyword>
<feature type="domain" description="UDP-glucose/GDP-mannose dehydrogenase C-terminal" evidence="12">
    <location>
        <begin position="319"/>
        <end position="421"/>
    </location>
</feature>
<dbReference type="FunFam" id="1.20.5.100:FF:000001">
    <property type="entry name" value="UDP-glucose 6-dehydrogenase"/>
    <property type="match status" value="1"/>
</dbReference>
<dbReference type="InterPro" id="IPR036220">
    <property type="entry name" value="UDP-Glc/GDP-Man_DH_C_sf"/>
</dbReference>
<dbReference type="SUPFAM" id="SSF52413">
    <property type="entry name" value="UDP-glucose/GDP-mannose dehydrogenase C-terminal domain"/>
    <property type="match status" value="1"/>
</dbReference>
<keyword evidence="5 8" id="KW-0520">NAD</keyword>
<dbReference type="PANTHER" id="PTHR43750:SF3">
    <property type="entry name" value="UDP-GLUCOSE 6-DEHYDROGENASE TUAD"/>
    <property type="match status" value="1"/>
</dbReference>
<dbReference type="GO" id="GO:0003979">
    <property type="term" value="F:UDP-glucose 6-dehydrogenase activity"/>
    <property type="evidence" value="ECO:0007669"/>
    <property type="project" value="UniProtKB-EC"/>
</dbReference>
<evidence type="ECO:0000256" key="3">
    <source>
        <dbReference type="ARBA" id="ARBA00012954"/>
    </source>
</evidence>
<dbReference type="Pfam" id="PF00984">
    <property type="entry name" value="UDPG_MGDP_dh"/>
    <property type="match status" value="1"/>
</dbReference>
<dbReference type="Gene3D" id="1.20.5.100">
    <property type="entry name" value="Cytochrome c1, transmembrane anchor, C-terminal"/>
    <property type="match status" value="1"/>
</dbReference>
<dbReference type="InterPro" id="IPR001732">
    <property type="entry name" value="UDP-Glc/GDP-Man_DH_N"/>
</dbReference>
<dbReference type="InterPro" id="IPR028357">
    <property type="entry name" value="UDPglc_DH_bac"/>
</dbReference>
<feature type="binding site" evidence="10">
    <location>
        <begin position="255"/>
        <end position="259"/>
    </location>
    <ligand>
        <name>substrate</name>
    </ligand>
</feature>
<dbReference type="SMART" id="SM00984">
    <property type="entry name" value="UDPG_MGDP_dh_C"/>
    <property type="match status" value="1"/>
</dbReference>
<feature type="active site" description="Nucleophile" evidence="9">
    <location>
        <position position="266"/>
    </location>
</feature>
<accession>A0A1F7VC62</accession>
<evidence type="ECO:0000256" key="8">
    <source>
        <dbReference type="PIRNR" id="PIRNR000124"/>
    </source>
</evidence>
<reference evidence="13 14" key="1">
    <citation type="journal article" date="2016" name="Nat. Commun.">
        <title>Thousands of microbial genomes shed light on interconnected biogeochemical processes in an aquifer system.</title>
        <authorList>
            <person name="Anantharaman K."/>
            <person name="Brown C.T."/>
            <person name="Hug L.A."/>
            <person name="Sharon I."/>
            <person name="Castelle C.J."/>
            <person name="Probst A.J."/>
            <person name="Thomas B.C."/>
            <person name="Singh A."/>
            <person name="Wilkins M.J."/>
            <person name="Karaoz U."/>
            <person name="Brodie E.L."/>
            <person name="Williams K.H."/>
            <person name="Hubbard S.S."/>
            <person name="Banfield J.F."/>
        </authorList>
    </citation>
    <scope>NUCLEOTIDE SEQUENCE [LARGE SCALE GENOMIC DNA]</scope>
</reference>
<dbReference type="Pfam" id="PF03721">
    <property type="entry name" value="UDPG_MGDP_dh_N"/>
    <property type="match status" value="1"/>
</dbReference>
<dbReference type="Proteomes" id="UP000176593">
    <property type="component" value="Unassembled WGS sequence"/>
</dbReference>
<evidence type="ECO:0000256" key="1">
    <source>
        <dbReference type="ARBA" id="ARBA00004701"/>
    </source>
</evidence>
<dbReference type="NCBIfam" id="TIGR03026">
    <property type="entry name" value="NDP-sugDHase"/>
    <property type="match status" value="1"/>
</dbReference>
<dbReference type="EMBL" id="MGEQ01000001">
    <property type="protein sequence ID" value="OGL88130.1"/>
    <property type="molecule type" value="Genomic_DNA"/>
</dbReference>
<feature type="binding site" evidence="11">
    <location>
        <position position="269"/>
    </location>
    <ligand>
        <name>NAD(+)</name>
        <dbReference type="ChEBI" id="CHEBI:57540"/>
    </ligand>
</feature>
<dbReference type="InterPro" id="IPR014027">
    <property type="entry name" value="UDP-Glc/GDP-Man_DH_C"/>
</dbReference>
<dbReference type="InterPro" id="IPR014026">
    <property type="entry name" value="UDP-Glc/GDP-Man_DH_dimer"/>
</dbReference>
<dbReference type="Gene3D" id="3.40.50.720">
    <property type="entry name" value="NAD(P)-binding Rossmann-like Domain"/>
    <property type="match status" value="2"/>
</dbReference>
<feature type="binding site" evidence="10">
    <location>
        <position position="210"/>
    </location>
    <ligand>
        <name>substrate</name>
    </ligand>
</feature>
<feature type="binding site" evidence="11">
    <location>
        <position position="35"/>
    </location>
    <ligand>
        <name>NAD(+)</name>
        <dbReference type="ChEBI" id="CHEBI:57540"/>
    </ligand>
</feature>
<dbReference type="UniPathway" id="UPA00038">
    <property type="reaction ID" value="UER00491"/>
</dbReference>
<dbReference type="GO" id="GO:0051287">
    <property type="term" value="F:NAD binding"/>
    <property type="evidence" value="ECO:0007669"/>
    <property type="project" value="InterPro"/>
</dbReference>
<feature type="binding site" evidence="11">
    <location>
        <position position="30"/>
    </location>
    <ligand>
        <name>NAD(+)</name>
        <dbReference type="ChEBI" id="CHEBI:57540"/>
    </ligand>
</feature>
<dbReference type="PANTHER" id="PTHR43750">
    <property type="entry name" value="UDP-GLUCOSE 6-DEHYDROGENASE TUAD"/>
    <property type="match status" value="1"/>
</dbReference>
<dbReference type="SUPFAM" id="SSF48179">
    <property type="entry name" value="6-phosphogluconate dehydrogenase C-terminal domain-like"/>
    <property type="match status" value="1"/>
</dbReference>
<dbReference type="AlphaFoldDB" id="A0A1F7VC62"/>
<gene>
    <name evidence="13" type="ORF">A3I41_00155</name>
</gene>
<evidence type="ECO:0000256" key="5">
    <source>
        <dbReference type="ARBA" id="ARBA00023027"/>
    </source>
</evidence>
<evidence type="ECO:0000256" key="6">
    <source>
        <dbReference type="ARBA" id="ARBA00047473"/>
    </source>
</evidence>
<dbReference type="InterPro" id="IPR017476">
    <property type="entry name" value="UDP-Glc/GDP-Man"/>
</dbReference>
<name>A0A1F7VC62_9BACT</name>
<evidence type="ECO:0000256" key="4">
    <source>
        <dbReference type="ARBA" id="ARBA00023002"/>
    </source>
</evidence>
<dbReference type="EC" id="1.1.1.22" evidence="3 8"/>
<proteinExistence type="inferred from homology"/>
<feature type="binding site" evidence="11">
    <location>
        <position position="333"/>
    </location>
    <ligand>
        <name>NAD(+)</name>
        <dbReference type="ChEBI" id="CHEBI:57540"/>
    </ligand>
</feature>
<dbReference type="PIRSF" id="PIRSF500134">
    <property type="entry name" value="UDPglc_DH_bac"/>
    <property type="match status" value="1"/>
</dbReference>
<dbReference type="Pfam" id="PF03720">
    <property type="entry name" value="UDPG_MGDP_dh_C"/>
    <property type="match status" value="1"/>
</dbReference>
<evidence type="ECO:0000256" key="9">
    <source>
        <dbReference type="PIRSR" id="PIRSR500134-1"/>
    </source>
</evidence>
<protein>
    <recommendedName>
        <fullName evidence="3 8">UDP-glucose 6-dehydrogenase</fullName>
        <ecNumber evidence="3 8">1.1.1.22</ecNumber>
    </recommendedName>
</protein>
<evidence type="ECO:0000313" key="14">
    <source>
        <dbReference type="Proteomes" id="UP000176593"/>
    </source>
</evidence>